<dbReference type="Gene3D" id="1.10.10.10">
    <property type="entry name" value="Winged helix-like DNA-binding domain superfamily/Winged helix DNA-binding domain"/>
    <property type="match status" value="1"/>
</dbReference>
<dbReference type="AlphaFoldDB" id="A0A158AJF5"/>
<dbReference type="GO" id="GO:0030170">
    <property type="term" value="F:pyridoxal phosphate binding"/>
    <property type="evidence" value="ECO:0007669"/>
    <property type="project" value="InterPro"/>
</dbReference>
<dbReference type="InterPro" id="IPR036390">
    <property type="entry name" value="WH_DNA-bd_sf"/>
</dbReference>
<dbReference type="OrthoDB" id="9804020at2"/>
<dbReference type="PRINTS" id="PR00035">
    <property type="entry name" value="HTHGNTR"/>
</dbReference>
<keyword evidence="3" id="KW-0805">Transcription regulation</keyword>
<keyword evidence="8" id="KW-1185">Reference proteome</keyword>
<dbReference type="InterPro" id="IPR015421">
    <property type="entry name" value="PyrdxlP-dep_Trfase_major"/>
</dbReference>
<dbReference type="STRING" id="1777140.AWB79_02466"/>
<dbReference type="PROSITE" id="PS50949">
    <property type="entry name" value="HTH_GNTR"/>
    <property type="match status" value="1"/>
</dbReference>
<comment type="caution">
    <text evidence="7">The sequence shown here is derived from an EMBL/GenBank/DDBJ whole genome shotgun (WGS) entry which is preliminary data.</text>
</comment>
<dbReference type="PANTHER" id="PTHR46577">
    <property type="entry name" value="HTH-TYPE TRANSCRIPTIONAL REGULATORY PROTEIN GABR"/>
    <property type="match status" value="1"/>
</dbReference>
<evidence type="ECO:0000256" key="4">
    <source>
        <dbReference type="ARBA" id="ARBA00023125"/>
    </source>
</evidence>
<accession>A0A158AJF5</accession>
<dbReference type="InterPro" id="IPR051446">
    <property type="entry name" value="HTH_trans_reg/aminotransferase"/>
</dbReference>
<keyword evidence="4" id="KW-0238">DNA-binding</keyword>
<dbReference type="SUPFAM" id="SSF46785">
    <property type="entry name" value="Winged helix' DNA-binding domain"/>
    <property type="match status" value="1"/>
</dbReference>
<evidence type="ECO:0000259" key="6">
    <source>
        <dbReference type="PROSITE" id="PS50949"/>
    </source>
</evidence>
<dbReference type="Proteomes" id="UP000054851">
    <property type="component" value="Unassembled WGS sequence"/>
</dbReference>
<comment type="similarity">
    <text evidence="1">In the C-terminal section; belongs to the class-I pyridoxal-phosphate-dependent aminotransferase family.</text>
</comment>
<keyword evidence="2" id="KW-0663">Pyridoxal phosphate</keyword>
<dbReference type="PANTHER" id="PTHR46577:SF1">
    <property type="entry name" value="HTH-TYPE TRANSCRIPTIONAL REGULATORY PROTEIN GABR"/>
    <property type="match status" value="1"/>
</dbReference>
<name>A0A158AJF5_9BURK</name>
<dbReference type="InterPro" id="IPR036388">
    <property type="entry name" value="WH-like_DNA-bd_sf"/>
</dbReference>
<dbReference type="GO" id="GO:0003700">
    <property type="term" value="F:DNA-binding transcription factor activity"/>
    <property type="evidence" value="ECO:0007669"/>
    <property type="project" value="InterPro"/>
</dbReference>
<evidence type="ECO:0000313" key="8">
    <source>
        <dbReference type="Proteomes" id="UP000054851"/>
    </source>
</evidence>
<dbReference type="InterPro" id="IPR000524">
    <property type="entry name" value="Tscrpt_reg_HTH_GntR"/>
</dbReference>
<keyword evidence="5" id="KW-0804">Transcription</keyword>
<evidence type="ECO:0000313" key="7">
    <source>
        <dbReference type="EMBL" id="SAK57954.1"/>
    </source>
</evidence>
<gene>
    <name evidence="7" type="ORF">AWB79_02466</name>
</gene>
<dbReference type="Pfam" id="PF00155">
    <property type="entry name" value="Aminotran_1_2"/>
    <property type="match status" value="1"/>
</dbReference>
<protein>
    <submittedName>
        <fullName evidence="7">Transcriptional regulator</fullName>
    </submittedName>
</protein>
<proteinExistence type="inferred from homology"/>
<dbReference type="Pfam" id="PF00392">
    <property type="entry name" value="GntR"/>
    <property type="match status" value="1"/>
</dbReference>
<organism evidence="7 8">
    <name type="scientific">Caballeronia hypogeia</name>
    <dbReference type="NCBI Taxonomy" id="1777140"/>
    <lineage>
        <taxon>Bacteria</taxon>
        <taxon>Pseudomonadati</taxon>
        <taxon>Pseudomonadota</taxon>
        <taxon>Betaproteobacteria</taxon>
        <taxon>Burkholderiales</taxon>
        <taxon>Burkholderiaceae</taxon>
        <taxon>Caballeronia</taxon>
    </lineage>
</organism>
<dbReference type="CDD" id="cd00609">
    <property type="entry name" value="AAT_like"/>
    <property type="match status" value="1"/>
</dbReference>
<dbReference type="GO" id="GO:0003677">
    <property type="term" value="F:DNA binding"/>
    <property type="evidence" value="ECO:0007669"/>
    <property type="project" value="UniProtKB-KW"/>
</dbReference>
<dbReference type="InterPro" id="IPR004839">
    <property type="entry name" value="Aminotransferase_I/II_large"/>
</dbReference>
<sequence>MDTIILADWLSVRLDRTADEPAYRQMLELMQQAILTGQLAPGTKLPSSRMLAIDLGVARNTVLHVYEQLTAEGYVSSATGSGTYVADTAPRDAIASRAKPGEAKTPRALSRRGERLVEQAGVSPKQWGAFMPGVPDVAEFPARTWSRLQAKLWKRASPDLLTYAPGGGYRPLRRALSDYLRVARSVKCQPDQIIITTGIHQSIDLAVRLLTDFGDRAWVEEPCYWGVRSVLQSSGLTLAPVPVDEEGLNPSARDMAEPPRIALVTPSHQYPLGMVMSLARRRALLEFARQHKVWIIEDDYDSEFRYGSRPLSSLQGLDDAGQVIYVGSLGKMLYPGLRMGYMVVPEELVETFRIGVAELYREGQLMQQAVLTEFILDGHLTSHVRRMRGLYGERRELLIRAIHAHFGDTLAVRGDEAGLHFVLELPPSADDRAISADALAAGVVTRPLVNYYMNRDEALRGLMLGYACVPNADIAPMFAKLANVIERALAPVAVAQA</sequence>
<reference evidence="7" key="1">
    <citation type="submission" date="2016-01" db="EMBL/GenBank/DDBJ databases">
        <authorList>
            <person name="Peeters C."/>
        </authorList>
    </citation>
    <scope>NUCLEOTIDE SEQUENCE</scope>
    <source>
        <strain evidence="7">LMG 29322</strain>
    </source>
</reference>
<dbReference type="SMART" id="SM00345">
    <property type="entry name" value="HTH_GNTR"/>
    <property type="match status" value="1"/>
</dbReference>
<evidence type="ECO:0000256" key="1">
    <source>
        <dbReference type="ARBA" id="ARBA00005384"/>
    </source>
</evidence>
<dbReference type="SUPFAM" id="SSF53383">
    <property type="entry name" value="PLP-dependent transferases"/>
    <property type="match status" value="1"/>
</dbReference>
<dbReference type="CDD" id="cd07377">
    <property type="entry name" value="WHTH_GntR"/>
    <property type="match status" value="1"/>
</dbReference>
<dbReference type="InterPro" id="IPR015424">
    <property type="entry name" value="PyrdxlP-dep_Trfase"/>
</dbReference>
<evidence type="ECO:0000256" key="2">
    <source>
        <dbReference type="ARBA" id="ARBA00022898"/>
    </source>
</evidence>
<feature type="domain" description="HTH gntR-type" evidence="6">
    <location>
        <begin position="20"/>
        <end position="88"/>
    </location>
</feature>
<evidence type="ECO:0000256" key="5">
    <source>
        <dbReference type="ARBA" id="ARBA00023163"/>
    </source>
</evidence>
<dbReference type="Gene3D" id="3.40.640.10">
    <property type="entry name" value="Type I PLP-dependent aspartate aminotransferase-like (Major domain)"/>
    <property type="match status" value="1"/>
</dbReference>
<dbReference type="RefSeq" id="WP_061167700.1">
    <property type="nucleotide sequence ID" value="NZ_FCOA02000006.1"/>
</dbReference>
<evidence type="ECO:0000256" key="3">
    <source>
        <dbReference type="ARBA" id="ARBA00023015"/>
    </source>
</evidence>
<dbReference type="EMBL" id="FCOA02000006">
    <property type="protein sequence ID" value="SAK57954.1"/>
    <property type="molecule type" value="Genomic_DNA"/>
</dbReference>